<dbReference type="OrthoDB" id="9790848at2"/>
<dbReference type="Proteomes" id="UP000236728">
    <property type="component" value="Unassembled WGS sequence"/>
</dbReference>
<protein>
    <recommendedName>
        <fullName evidence="2">NADH-quinone oxidoreductase subunit J</fullName>
        <ecNumber evidence="2">7.1.1.-</ecNumber>
    </recommendedName>
</protein>
<feature type="transmembrane region" description="Helical" evidence="2">
    <location>
        <begin position="6"/>
        <end position="22"/>
    </location>
</feature>
<feature type="transmembrane region" description="Helical" evidence="2">
    <location>
        <begin position="29"/>
        <end position="47"/>
    </location>
</feature>
<comment type="similarity">
    <text evidence="1 2">Belongs to the complex I subunit 6 family.</text>
</comment>
<organism evidence="3 4">
    <name type="scientific">Bryocella elongata</name>
    <dbReference type="NCBI Taxonomy" id="863522"/>
    <lineage>
        <taxon>Bacteria</taxon>
        <taxon>Pseudomonadati</taxon>
        <taxon>Acidobacteriota</taxon>
        <taxon>Terriglobia</taxon>
        <taxon>Terriglobales</taxon>
        <taxon>Acidobacteriaceae</taxon>
        <taxon>Bryocella</taxon>
    </lineage>
</organism>
<keyword evidence="2" id="KW-1003">Cell membrane</keyword>
<name>A0A1H5T808_9BACT</name>
<feature type="transmembrane region" description="Helical" evidence="2">
    <location>
        <begin position="53"/>
        <end position="76"/>
    </location>
</feature>
<keyword evidence="2" id="KW-0812">Transmembrane</keyword>
<dbReference type="InterPro" id="IPR042106">
    <property type="entry name" value="Nuo/plastoQ_OxRdtase_6_NuoJ"/>
</dbReference>
<dbReference type="GO" id="GO:0005886">
    <property type="term" value="C:plasma membrane"/>
    <property type="evidence" value="ECO:0007669"/>
    <property type="project" value="UniProtKB-SubCell"/>
</dbReference>
<dbReference type="Gene3D" id="1.20.120.1200">
    <property type="entry name" value="NADH-ubiquinone/plastoquinone oxidoreductase chain 6, subunit NuoJ"/>
    <property type="match status" value="1"/>
</dbReference>
<keyword evidence="2" id="KW-0472">Membrane</keyword>
<keyword evidence="2" id="KW-1133">Transmembrane helix</keyword>
<sequence length="168" mass="17751">MQLALFLIFGVLAVLAGLNLLAQRHPINSALSLIVVMLSLAVLYWSLGAEFLAAAQVIVYSGAIMVLFLFVIMLLNAGEEVRSKGSKVASLIGFPGAAAIFCVLSFAFLSERDKLGMTTLGGDLTGATSNITEISHVLFTSLLLPFEVTSILILVAILGAVVLARKEL</sequence>
<comment type="subcellular location">
    <subcellularLocation>
        <location evidence="2">Cell membrane</location>
        <topology evidence="2">Multi-pass membrane protein</topology>
    </subcellularLocation>
</comment>
<evidence type="ECO:0000256" key="1">
    <source>
        <dbReference type="ARBA" id="ARBA00005698"/>
    </source>
</evidence>
<dbReference type="GO" id="GO:0008137">
    <property type="term" value="F:NADH dehydrogenase (ubiquinone) activity"/>
    <property type="evidence" value="ECO:0007669"/>
    <property type="project" value="UniProtKB-UniRule"/>
</dbReference>
<dbReference type="EC" id="7.1.1.-" evidence="2"/>
<keyword evidence="2" id="KW-0520">NAD</keyword>
<dbReference type="Pfam" id="PF00499">
    <property type="entry name" value="Oxidored_q3"/>
    <property type="match status" value="1"/>
</dbReference>
<dbReference type="GO" id="GO:0048038">
    <property type="term" value="F:quinone binding"/>
    <property type="evidence" value="ECO:0007669"/>
    <property type="project" value="UniProtKB-UniRule"/>
</dbReference>
<evidence type="ECO:0000313" key="3">
    <source>
        <dbReference type="EMBL" id="SEF58983.1"/>
    </source>
</evidence>
<keyword evidence="2" id="KW-0874">Quinone</keyword>
<comment type="catalytic activity">
    <reaction evidence="2">
        <text>a quinone + NADH + 5 H(+)(in) = a quinol + NAD(+) + 4 H(+)(out)</text>
        <dbReference type="Rhea" id="RHEA:57888"/>
        <dbReference type="ChEBI" id="CHEBI:15378"/>
        <dbReference type="ChEBI" id="CHEBI:24646"/>
        <dbReference type="ChEBI" id="CHEBI:57540"/>
        <dbReference type="ChEBI" id="CHEBI:57945"/>
        <dbReference type="ChEBI" id="CHEBI:132124"/>
    </reaction>
</comment>
<dbReference type="PANTHER" id="PTHR33269:SF17">
    <property type="entry name" value="NADH-UBIQUINONE OXIDOREDUCTASE CHAIN 6"/>
    <property type="match status" value="1"/>
</dbReference>
<dbReference type="EMBL" id="FNVA01000001">
    <property type="protein sequence ID" value="SEF58983.1"/>
    <property type="molecule type" value="Genomic_DNA"/>
</dbReference>
<comment type="function">
    <text evidence="2">NDH-1 shuttles electrons from NADH, via FMN and iron-sulfur (Fe-S) centers, to quinones in the respiratory chain. Couples the redox reaction to proton translocation (for every two electrons transferred, four hydrogen ions are translocated across the cytoplasmic membrane), and thus conserves the redox energy in a proton gradient.</text>
</comment>
<proteinExistence type="inferred from homology"/>
<evidence type="ECO:0000256" key="2">
    <source>
        <dbReference type="RuleBase" id="RU004429"/>
    </source>
</evidence>
<reference evidence="3 4" key="1">
    <citation type="submission" date="2016-10" db="EMBL/GenBank/DDBJ databases">
        <authorList>
            <person name="de Groot N.N."/>
        </authorList>
    </citation>
    <scope>NUCLEOTIDE SEQUENCE [LARGE SCALE GENOMIC DNA]</scope>
    <source>
        <strain evidence="3 4">DSM 22489</strain>
    </source>
</reference>
<dbReference type="RefSeq" id="WP_103931432.1">
    <property type="nucleotide sequence ID" value="NZ_FNVA01000001.1"/>
</dbReference>
<feature type="transmembrane region" description="Helical" evidence="2">
    <location>
        <begin position="142"/>
        <end position="164"/>
    </location>
</feature>
<keyword evidence="4" id="KW-1185">Reference proteome</keyword>
<gene>
    <name evidence="3" type="ORF">SAMN05421819_0513</name>
</gene>
<dbReference type="PANTHER" id="PTHR33269">
    <property type="entry name" value="NADH-UBIQUINONE OXIDOREDUCTASE CHAIN 6"/>
    <property type="match status" value="1"/>
</dbReference>
<accession>A0A1H5T808</accession>
<feature type="transmembrane region" description="Helical" evidence="2">
    <location>
        <begin position="88"/>
        <end position="109"/>
    </location>
</feature>
<dbReference type="AlphaFoldDB" id="A0A1H5T808"/>
<evidence type="ECO:0000313" key="4">
    <source>
        <dbReference type="Proteomes" id="UP000236728"/>
    </source>
</evidence>
<dbReference type="InterPro" id="IPR001457">
    <property type="entry name" value="NADH_UbQ/plastoQ_OxRdtase_su6"/>
</dbReference>